<sequence length="96" mass="10639">MLIRIRPGLQAANSAVADGSMRTALQRAHEQLKPEASYFLPQDGRRTALFICDLTDESQLVSMLDPFFSNLDAEIDVHPVMNFDDLRAGFDQLAGS</sequence>
<keyword evidence="2" id="KW-1185">Reference proteome</keyword>
<dbReference type="EMBL" id="JAWLNX010000018">
    <property type="protein sequence ID" value="MEB3370395.1"/>
    <property type="molecule type" value="Genomic_DNA"/>
</dbReference>
<accession>A0ABU6AGD8</accession>
<reference evidence="1 2" key="1">
    <citation type="submission" date="2023-10" db="EMBL/GenBank/DDBJ databases">
        <title>Saccharopolyspora sp. nov., isolated from mangrove soil.</title>
        <authorList>
            <person name="Lu Y."/>
            <person name="Liu W."/>
        </authorList>
    </citation>
    <scope>NUCLEOTIDE SEQUENCE [LARGE SCALE GENOMIC DNA]</scope>
    <source>
        <strain evidence="1 2">S2-29</strain>
    </source>
</reference>
<evidence type="ECO:0000313" key="1">
    <source>
        <dbReference type="EMBL" id="MEB3370395.1"/>
    </source>
</evidence>
<comment type="caution">
    <text evidence="1">The sequence shown here is derived from an EMBL/GenBank/DDBJ whole genome shotgun (WGS) entry which is preliminary data.</text>
</comment>
<dbReference type="RefSeq" id="WP_324267870.1">
    <property type="nucleotide sequence ID" value="NZ_JAWLNX010000018.1"/>
</dbReference>
<evidence type="ECO:0000313" key="2">
    <source>
        <dbReference type="Proteomes" id="UP001327093"/>
    </source>
</evidence>
<dbReference type="Proteomes" id="UP001327093">
    <property type="component" value="Unassembled WGS sequence"/>
</dbReference>
<protein>
    <submittedName>
        <fullName evidence="1">DUF3303 family protein</fullName>
    </submittedName>
</protein>
<gene>
    <name evidence="1" type="ORF">R4I43_23595</name>
</gene>
<proteinExistence type="predicted"/>
<name>A0ABU6AGD8_9PSEU</name>
<organism evidence="1 2">
    <name type="scientific">Saccharopolyspora mangrovi</name>
    <dbReference type="NCBI Taxonomy" id="3082379"/>
    <lineage>
        <taxon>Bacteria</taxon>
        <taxon>Bacillati</taxon>
        <taxon>Actinomycetota</taxon>
        <taxon>Actinomycetes</taxon>
        <taxon>Pseudonocardiales</taxon>
        <taxon>Pseudonocardiaceae</taxon>
        <taxon>Saccharopolyspora</taxon>
    </lineage>
</organism>